<geneLocation type="plasmid" evidence="5">
    <name>psj05684b</name>
</geneLocation>
<reference evidence="3 5" key="1">
    <citation type="submission" date="2017-08" db="EMBL/GenBank/DDBJ databases">
        <title>Multipartite genome sequences of Sinorhizobium species nodulating soybeans.</title>
        <authorList>
            <person name="Tian C.F."/>
        </authorList>
    </citation>
    <scope>NUCLEOTIDE SEQUENCE [LARGE SCALE GENOMIC DNA]</scope>
    <source>
        <strain evidence="3 5">CCBAU 05684</strain>
        <plasmid evidence="3">pSJ05684b</plasmid>
        <plasmid evidence="5">psj05684b</plasmid>
    </source>
</reference>
<dbReference type="EMBL" id="CP023068">
    <property type="protein sequence ID" value="ASY66457.1"/>
    <property type="molecule type" value="Genomic_DNA"/>
</dbReference>
<dbReference type="EMBL" id="CP023068">
    <property type="protein sequence ID" value="ASY66561.1"/>
    <property type="molecule type" value="Genomic_DNA"/>
</dbReference>
<evidence type="ECO:0000313" key="3">
    <source>
        <dbReference type="EMBL" id="ASY66541.1"/>
    </source>
</evidence>
<name>A0A249PKV0_9HYPH</name>
<organism evidence="3 5">
    <name type="scientific">Sinorhizobium sojae CCBAU 05684</name>
    <dbReference type="NCBI Taxonomy" id="716928"/>
    <lineage>
        <taxon>Bacteria</taxon>
        <taxon>Pseudomonadati</taxon>
        <taxon>Pseudomonadota</taxon>
        <taxon>Alphaproteobacteria</taxon>
        <taxon>Hyphomicrobiales</taxon>
        <taxon>Rhizobiaceae</taxon>
        <taxon>Sinorhizobium/Ensifer group</taxon>
        <taxon>Sinorhizobium</taxon>
    </lineage>
</organism>
<sequence length="40" mass="4259">MPSCALEQVAAKRTGDAPAEKLAAKERPRFVVTRMTGTGL</sequence>
<feature type="compositionally biased region" description="Basic and acidic residues" evidence="1">
    <location>
        <begin position="13"/>
        <end position="22"/>
    </location>
</feature>
<proteinExistence type="predicted"/>
<evidence type="ECO:0000256" key="1">
    <source>
        <dbReference type="SAM" id="MobiDB-lite"/>
    </source>
</evidence>
<protein>
    <submittedName>
        <fullName evidence="3">Uncharacterized protein</fullName>
    </submittedName>
</protein>
<evidence type="ECO:0000313" key="5">
    <source>
        <dbReference type="Proteomes" id="UP000217211"/>
    </source>
</evidence>
<evidence type="ECO:0000313" key="4">
    <source>
        <dbReference type="EMBL" id="ASY66561.1"/>
    </source>
</evidence>
<geneLocation type="plasmid" evidence="3">
    <name>pSJ05684b</name>
</geneLocation>
<gene>
    <name evidence="2" type="ORF">SJ05684_b54750</name>
    <name evidence="3" type="ORF">SJ05684_b55590</name>
    <name evidence="4" type="ORF">SJ05684_b55790</name>
</gene>
<evidence type="ECO:0000313" key="2">
    <source>
        <dbReference type="EMBL" id="ASY66457.1"/>
    </source>
</evidence>
<accession>A0A249PKV0</accession>
<keyword evidence="5" id="KW-1185">Reference proteome</keyword>
<dbReference type="KEGG" id="esj:SJ05684_b55590"/>
<dbReference type="KEGG" id="esj:SJ05684_b55790"/>
<feature type="region of interest" description="Disordered" evidence="1">
    <location>
        <begin position="1"/>
        <end position="22"/>
    </location>
</feature>
<dbReference type="KEGG" id="esj:SJ05684_b54750"/>
<dbReference type="AlphaFoldDB" id="A0A249PKV0"/>
<dbReference type="EMBL" id="CP023068">
    <property type="protein sequence ID" value="ASY66541.1"/>
    <property type="molecule type" value="Genomic_DNA"/>
</dbReference>
<dbReference type="Proteomes" id="UP000217211">
    <property type="component" value="Plasmid pSJ05684b"/>
</dbReference>
<keyword evidence="3" id="KW-0614">Plasmid</keyword>